<evidence type="ECO:0000256" key="1">
    <source>
        <dbReference type="SAM" id="MobiDB-lite"/>
    </source>
</evidence>
<reference evidence="3" key="1">
    <citation type="submission" date="2022-01" db="EMBL/GenBank/DDBJ databases">
        <title>Genome sequence and assembly of Parabukholderia sp. RG36.</title>
        <authorList>
            <person name="Chhetri G."/>
        </authorList>
    </citation>
    <scope>NUCLEOTIDE SEQUENCE</scope>
    <source>
        <strain evidence="3">RG36</strain>
    </source>
</reference>
<dbReference type="InterPro" id="IPR001650">
    <property type="entry name" value="Helicase_C-like"/>
</dbReference>
<comment type="caution">
    <text evidence="3">The sequence shown here is derived from an EMBL/GenBank/DDBJ whole genome shotgun (WGS) entry which is preliminary data.</text>
</comment>
<dbReference type="NCBIfam" id="NF038325">
    <property type="entry name" value="DISARM_DrmAS"/>
    <property type="match status" value="1"/>
</dbReference>
<evidence type="ECO:0000313" key="3">
    <source>
        <dbReference type="EMBL" id="MCG5078687.1"/>
    </source>
</evidence>
<feature type="domain" description="Helicase C-terminal" evidence="2">
    <location>
        <begin position="870"/>
        <end position="1017"/>
    </location>
</feature>
<evidence type="ECO:0000259" key="2">
    <source>
        <dbReference type="PROSITE" id="PS51194"/>
    </source>
</evidence>
<dbReference type="AlphaFoldDB" id="A0A9X1UNF3"/>
<evidence type="ECO:0000313" key="4">
    <source>
        <dbReference type="Proteomes" id="UP001139308"/>
    </source>
</evidence>
<dbReference type="EMBL" id="JAKLJA010000068">
    <property type="protein sequence ID" value="MCG5078687.1"/>
    <property type="molecule type" value="Genomic_DNA"/>
</dbReference>
<gene>
    <name evidence="3" type="primary">drmA</name>
    <name evidence="3" type="ORF">L5014_36085</name>
</gene>
<dbReference type="CDD" id="cd18785">
    <property type="entry name" value="SF2_C"/>
    <property type="match status" value="1"/>
</dbReference>
<sequence length="1186" mass="130227">MSTNQKPHSVLASTVPSPVQLRAELEDLVEKELFGPRGGPDEEVAETRVQDRYLVGMLSPRNRRLRVNEMDVLADDESASGEDGATDDVPLPTDSLSPSSIGMTCTIAGDVQSVLVTGRWGRYKRERSKTQVNDKGNPLTVWKRYPMGNVGLPIALVEGDIAPVPLDMSQPEVYLQGRIRKLNGDWVVSLFMVNGQRESESLKDEMWVFQPELEVAGADGAPVFRRRQLFRDEAKADPVQHAEQMALEMLYRAQVEFAVGHGVAVHADVDAEDSTKCVRLRTRAMPTYEVPQTTPPTAEDIPALADVVLEMKALSEMADTDLFRSLRALPAAYKAWIEKESARIGDPQEELEAYRKVAENAIANCEVACGRIDTGIDLLEQDAKSLEAFRFANRAMWQQRIHTLLSEMKRAGRKVNVGELEKSESPSWRPFQLAFVLLNLPGVTQLDHPERSSAPSAIADLLWFPTGGGKTEAYLGLTAYTLGLRRLQGSVGGRLGHAGVAVIMRYTLRLLTLQQFQRAAALICACEVIRRAAPEVWGTEPFRVGLWVGMKTSPNSVADAHQSTLGGRGVGMGSGTGSPLQLTNCPWCGEGLDLGRDVKVETYAQGRARVFTYCSDRLGQCDFSRAKAPDEGIPVLTVDEEIYRRLPALLIATVDKFAQMPWNGTTQMLFGQVDGYCPRHGFTSPCLEDASSHPTKNGLPAVRAVAHGPLRPPDLIIQDELHLISGPLGSLVGLYETAVDKLCTWTIDGKVVRPKVIVSTATIRQATEQVRSLFLRDVRVFPPQGLDVRDNFFSLQREPSERYPGRRYVGVSAFGRRLKVALIRVYSAYLAASQALFLRYGKAADPWMTLLGYFNSMRELGGMRRLVDDDIRSRLRDMDSRGLAKRHTPALEELTSRKNSRDIPGLLDRLEYAHDPLLPPHAKLTGKPVRANPLDVVLATNMISVGVDVKRLGLMVVGGQPKGTAEYIQATSRVGRNAQAPGLVCTVYNWGRPRDLSHYERFEHYHATFYQHVEALSVTPFAARAVDRGISAVLAALVRLPASEFNENLAAGRLDGSHAIVKDAIKAISERAASVTQSTAQGQRVEKMLKARIDYWLKRAAPKPGGARLGYQGQRDGTTIPLLEKTGAGDWEDFTCLGSLRDVEPSVGLIMDDKPLDDGYGQGYTAPAPAAVSNTGTPPSTTGGQQ</sequence>
<dbReference type="Gene3D" id="3.40.50.300">
    <property type="entry name" value="P-loop containing nucleotide triphosphate hydrolases"/>
    <property type="match status" value="1"/>
</dbReference>
<proteinExistence type="predicted"/>
<name>A0A9X1UNF3_9BURK</name>
<organism evidence="3 4">
    <name type="scientific">Paraburkholderia tagetis</name>
    <dbReference type="NCBI Taxonomy" id="2913261"/>
    <lineage>
        <taxon>Bacteria</taxon>
        <taxon>Pseudomonadati</taxon>
        <taxon>Pseudomonadota</taxon>
        <taxon>Betaproteobacteria</taxon>
        <taxon>Burkholderiales</taxon>
        <taxon>Burkholderiaceae</taxon>
        <taxon>Paraburkholderia</taxon>
    </lineage>
</organism>
<dbReference type="Proteomes" id="UP001139308">
    <property type="component" value="Unassembled WGS sequence"/>
</dbReference>
<dbReference type="PROSITE" id="PS51194">
    <property type="entry name" value="HELICASE_CTER"/>
    <property type="match status" value="1"/>
</dbReference>
<feature type="region of interest" description="Disordered" evidence="1">
    <location>
        <begin position="1159"/>
        <end position="1186"/>
    </location>
</feature>
<keyword evidence="3" id="KW-0547">Nucleotide-binding</keyword>
<keyword evidence="3" id="KW-0347">Helicase</keyword>
<protein>
    <submittedName>
        <fullName evidence="3">DISARM system helicase DrmA</fullName>
    </submittedName>
</protein>
<dbReference type="RefSeq" id="WP_238468666.1">
    <property type="nucleotide sequence ID" value="NZ_JAKLJA010000068.1"/>
</dbReference>
<dbReference type="SMART" id="SM00490">
    <property type="entry name" value="HELICc"/>
    <property type="match status" value="1"/>
</dbReference>
<dbReference type="GO" id="GO:0004386">
    <property type="term" value="F:helicase activity"/>
    <property type="evidence" value="ECO:0007669"/>
    <property type="project" value="UniProtKB-KW"/>
</dbReference>
<keyword evidence="3" id="KW-0378">Hydrolase</keyword>
<dbReference type="Pfam" id="PF00271">
    <property type="entry name" value="Helicase_C"/>
    <property type="match status" value="1"/>
</dbReference>
<keyword evidence="3" id="KW-0067">ATP-binding</keyword>
<accession>A0A9X1UNF3</accession>
<dbReference type="SUPFAM" id="SSF52540">
    <property type="entry name" value="P-loop containing nucleoside triphosphate hydrolases"/>
    <property type="match status" value="1"/>
</dbReference>
<keyword evidence="4" id="KW-1185">Reference proteome</keyword>
<dbReference type="InterPro" id="IPR027417">
    <property type="entry name" value="P-loop_NTPase"/>
</dbReference>
<feature type="compositionally biased region" description="Low complexity" evidence="1">
    <location>
        <begin position="1175"/>
        <end position="1186"/>
    </location>
</feature>